<protein>
    <submittedName>
        <fullName evidence="3">BZ3500_MvSof-1268-A1-R1_Chr2-1g04116 protein</fullName>
    </submittedName>
</protein>
<evidence type="ECO:0000313" key="3">
    <source>
        <dbReference type="EMBL" id="SCZ87991.1"/>
    </source>
</evidence>
<dbReference type="InterPro" id="IPR036779">
    <property type="entry name" value="LysM_dom_sf"/>
</dbReference>
<feature type="domain" description="LysM" evidence="2">
    <location>
        <begin position="302"/>
        <end position="350"/>
    </location>
</feature>
<keyword evidence="4" id="KW-1185">Reference proteome</keyword>
<feature type="region of interest" description="Disordered" evidence="1">
    <location>
        <begin position="269"/>
        <end position="288"/>
    </location>
</feature>
<reference evidence="4" key="1">
    <citation type="submission" date="2016-10" db="EMBL/GenBank/DDBJ databases">
        <authorList>
            <person name="Jeantristanb JTB J.-T."/>
            <person name="Ricardo R."/>
        </authorList>
    </citation>
    <scope>NUCLEOTIDE SEQUENCE [LARGE SCALE GENOMIC DNA]</scope>
</reference>
<evidence type="ECO:0000313" key="4">
    <source>
        <dbReference type="Proteomes" id="UP000249723"/>
    </source>
</evidence>
<proteinExistence type="predicted"/>
<gene>
    <name evidence="3" type="ORF">BZ3500_MVSOF-1268-A1-R1_CHR2-1G04116</name>
</gene>
<name>A0A2X0KPH3_9BASI</name>
<dbReference type="Gene3D" id="3.10.350.10">
    <property type="entry name" value="LysM domain"/>
    <property type="match status" value="1"/>
</dbReference>
<feature type="compositionally biased region" description="Polar residues" evidence="1">
    <location>
        <begin position="436"/>
        <end position="446"/>
    </location>
</feature>
<sequence>MIIGGRERRARRTALLFIDPETRSRRAESSSQSAGQGAPARRAASRARAPLGLTSINELAHGSDAAAAPGGTEGAVTVPSIHTVFTSLPFLRPRLSLLYPSTSLLDIHFPSSNRFLLSQVSFLLPALGVICHLFRSARSRSFRALSVARLALARSRLLQPSNSHLGFVQLLAAGSVTQEEPVHHSRRPLIDQFTFWERDFLLSSLSLPLALIVITWASVASASTQGRGLPSDAAARHQRLARAQQAGSGHHWSLDRLPGGSPHRFVRARRGDKAQKHVRGVTTSEPTNLSKGSLTVAQGCTKFYKVKPNDSCYSAIAASNSKLTLDEFYALNPQVDGKCFNLWTRYHYCVEKAPGKSKAKVHVASAKKAATTTETKKPVQTKKQVEIKKPVETKKPVEKPSAPTDDDEDDGECDADDDDGSTPKSTTKEPAKTTALAESSGTSHPKNTGGAVKAFVSGGTNNKGDGSHDDPSTSSAPPATTQQPKPSVPSPTGSSSSGSSSGGSYPPPSAVEGIMRERGITTFMGNNTHGILSWFRTNSAQDSTNGRSWCYNSYDAYNDNIMGFAIDVNTMLANFDNSNIKAGQAFCGANANFTSHDGKVYQLSMIDGFDSKWSHGKTNAADLTVAAWTALAGFFRGNKNDVLQRSSWQWTGTWESKYAFNGGKPV</sequence>
<evidence type="ECO:0000259" key="2">
    <source>
        <dbReference type="PROSITE" id="PS51782"/>
    </source>
</evidence>
<feature type="region of interest" description="Disordered" evidence="1">
    <location>
        <begin position="21"/>
        <end position="44"/>
    </location>
</feature>
<feature type="compositionally biased region" description="Polar residues" evidence="1">
    <location>
        <begin position="472"/>
        <end position="483"/>
    </location>
</feature>
<organism evidence="3 4">
    <name type="scientific">Microbotryum saponariae</name>
    <dbReference type="NCBI Taxonomy" id="289078"/>
    <lineage>
        <taxon>Eukaryota</taxon>
        <taxon>Fungi</taxon>
        <taxon>Dikarya</taxon>
        <taxon>Basidiomycota</taxon>
        <taxon>Pucciniomycotina</taxon>
        <taxon>Microbotryomycetes</taxon>
        <taxon>Microbotryales</taxon>
        <taxon>Microbotryaceae</taxon>
        <taxon>Microbotryum</taxon>
    </lineage>
</organism>
<evidence type="ECO:0000256" key="1">
    <source>
        <dbReference type="SAM" id="MobiDB-lite"/>
    </source>
</evidence>
<dbReference type="AlphaFoldDB" id="A0A2X0KPH3"/>
<dbReference type="OrthoDB" id="5985073at2759"/>
<feature type="region of interest" description="Disordered" evidence="1">
    <location>
        <begin position="368"/>
        <end position="511"/>
    </location>
</feature>
<feature type="compositionally biased region" description="Low complexity" evidence="1">
    <location>
        <begin position="490"/>
        <end position="504"/>
    </location>
</feature>
<dbReference type="CDD" id="cd00118">
    <property type="entry name" value="LysM"/>
    <property type="match status" value="1"/>
</dbReference>
<dbReference type="InterPro" id="IPR018392">
    <property type="entry name" value="LysM"/>
</dbReference>
<dbReference type="PROSITE" id="PS51782">
    <property type="entry name" value="LYSM"/>
    <property type="match status" value="1"/>
</dbReference>
<dbReference type="Proteomes" id="UP000249723">
    <property type="component" value="Unassembled WGS sequence"/>
</dbReference>
<feature type="compositionally biased region" description="Low complexity" evidence="1">
    <location>
        <begin position="29"/>
        <end position="44"/>
    </location>
</feature>
<feature type="compositionally biased region" description="Basic and acidic residues" evidence="1">
    <location>
        <begin position="383"/>
        <end position="398"/>
    </location>
</feature>
<dbReference type="EMBL" id="FMWP01000012">
    <property type="protein sequence ID" value="SCZ87991.1"/>
    <property type="molecule type" value="Genomic_DNA"/>
</dbReference>
<accession>A0A2X0KPH3</accession>
<feature type="compositionally biased region" description="Acidic residues" evidence="1">
    <location>
        <begin position="404"/>
        <end position="420"/>
    </location>
</feature>
<dbReference type="STRING" id="289078.A0A2X0KPH3"/>